<dbReference type="PIRSF" id="PIRSF006102">
    <property type="entry name" value="NQR_DE"/>
    <property type="match status" value="1"/>
</dbReference>
<dbReference type="eggNOG" id="COG1347">
    <property type="taxonomic scope" value="Bacteria"/>
</dbReference>
<dbReference type="Proteomes" id="UP000006804">
    <property type="component" value="Chromosome"/>
</dbReference>
<evidence type="ECO:0000256" key="3">
    <source>
        <dbReference type="ARBA" id="ARBA00022692"/>
    </source>
</evidence>
<reference evidence="8 9" key="1">
    <citation type="submission" date="2010-11" db="EMBL/GenBank/DDBJ databases">
        <title>The complete genome of Thermotoga thermarum DSM 5069.</title>
        <authorList>
            <consortium name="US DOE Joint Genome Institute (JGI-PGF)"/>
            <person name="Lucas S."/>
            <person name="Copeland A."/>
            <person name="Lapidus A."/>
            <person name="Bruce D."/>
            <person name="Goodwin L."/>
            <person name="Pitluck S."/>
            <person name="Kyrpides N."/>
            <person name="Mavromatis K."/>
            <person name="Ivanova N."/>
            <person name="Zeytun A."/>
            <person name="Brettin T."/>
            <person name="Detter J.C."/>
            <person name="Tapia R."/>
            <person name="Han C."/>
            <person name="Land M."/>
            <person name="Hauser L."/>
            <person name="Markowitz V."/>
            <person name="Cheng J.-F."/>
            <person name="Hugenholtz P."/>
            <person name="Woyke T."/>
            <person name="Wu D."/>
            <person name="Spring S."/>
            <person name="Schroeder M."/>
            <person name="Brambilla E."/>
            <person name="Klenk H.-P."/>
            <person name="Eisen J.A."/>
        </authorList>
    </citation>
    <scope>NUCLEOTIDE SEQUENCE [LARGE SCALE GENOMIC DNA]</scope>
    <source>
        <strain evidence="8 9">DSM 5069</strain>
    </source>
</reference>
<organism evidence="8 9">
    <name type="scientific">Pseudothermotoga thermarum DSM 5069</name>
    <dbReference type="NCBI Taxonomy" id="688269"/>
    <lineage>
        <taxon>Bacteria</taxon>
        <taxon>Thermotogati</taxon>
        <taxon>Thermotogota</taxon>
        <taxon>Thermotogae</taxon>
        <taxon>Thermotogales</taxon>
        <taxon>Thermotogaceae</taxon>
        <taxon>Pseudothermotoga</taxon>
    </lineage>
</organism>
<dbReference type="RefSeq" id="WP_013932433.1">
    <property type="nucleotide sequence ID" value="NC_015707.1"/>
</dbReference>
<keyword evidence="2" id="KW-0813">Transport</keyword>
<dbReference type="GO" id="GO:0005886">
    <property type="term" value="C:plasma membrane"/>
    <property type="evidence" value="ECO:0007669"/>
    <property type="project" value="TreeGrafter"/>
</dbReference>
<sequence length="201" mass="22393">MSEFSKIAKKNILYENQILVQILGICSTLAVTNKLLNTLIMAVGVTFVTGLSNLTVSLLRNFLPRKARMMIETLIIASYVIVIDIILKAYLPDVSKALGPYVGLIITNCIIMGRTEAFGLSNSPILSLWDGLTAGFGYMWVLMLIAFIRELLGFGTVFNVRIMPVNFTPWTIMVMAPSAFFLLGIMIWFFKSLILKVGEKK</sequence>
<evidence type="ECO:0000313" key="9">
    <source>
        <dbReference type="Proteomes" id="UP000006804"/>
    </source>
</evidence>
<dbReference type="EMBL" id="CP002351">
    <property type="protein sequence ID" value="AEH51214.1"/>
    <property type="molecule type" value="Genomic_DNA"/>
</dbReference>
<dbReference type="GO" id="GO:0012505">
    <property type="term" value="C:endomembrane system"/>
    <property type="evidence" value="ECO:0007669"/>
    <property type="project" value="UniProtKB-SubCell"/>
</dbReference>
<dbReference type="InterPro" id="IPR003667">
    <property type="entry name" value="NqrDE/RnfAE"/>
</dbReference>
<feature type="transmembrane region" description="Helical" evidence="7">
    <location>
        <begin position="12"/>
        <end position="32"/>
    </location>
</feature>
<evidence type="ECO:0000313" key="8">
    <source>
        <dbReference type="EMBL" id="AEH51214.1"/>
    </source>
</evidence>
<dbReference type="HOGENOM" id="CLU_046659_1_1_0"/>
<protein>
    <submittedName>
        <fullName evidence="8">RnfA-Nqr electron transport subunit</fullName>
    </submittedName>
</protein>
<feature type="transmembrane region" description="Helical" evidence="7">
    <location>
        <begin position="125"/>
        <end position="148"/>
    </location>
</feature>
<dbReference type="AlphaFoldDB" id="F7YTJ7"/>
<accession>F7YTJ7</accession>
<name>F7YTJ7_9THEM</name>
<comment type="subcellular location">
    <subcellularLocation>
        <location evidence="1">Endomembrane system</location>
        <topology evidence="1">Multi-pass membrane protein</topology>
    </subcellularLocation>
</comment>
<feature type="transmembrane region" description="Helical" evidence="7">
    <location>
        <begin position="71"/>
        <end position="91"/>
    </location>
</feature>
<feature type="transmembrane region" description="Helical" evidence="7">
    <location>
        <begin position="38"/>
        <end position="59"/>
    </location>
</feature>
<feature type="transmembrane region" description="Helical" evidence="7">
    <location>
        <begin position="168"/>
        <end position="190"/>
    </location>
</feature>
<evidence type="ECO:0000256" key="5">
    <source>
        <dbReference type="ARBA" id="ARBA00022989"/>
    </source>
</evidence>
<keyword evidence="6 7" id="KW-0472">Membrane</keyword>
<keyword evidence="5 7" id="KW-1133">Transmembrane helix</keyword>
<dbReference type="Pfam" id="PF02508">
    <property type="entry name" value="Rnf-Nqr"/>
    <property type="match status" value="1"/>
</dbReference>
<dbReference type="OrthoDB" id="9790976at2"/>
<proteinExistence type="predicted"/>
<dbReference type="KEGG" id="tta:Theth_1139"/>
<keyword evidence="9" id="KW-1185">Reference proteome</keyword>
<evidence type="ECO:0000256" key="4">
    <source>
        <dbReference type="ARBA" id="ARBA00022967"/>
    </source>
</evidence>
<evidence type="ECO:0000256" key="7">
    <source>
        <dbReference type="SAM" id="Phobius"/>
    </source>
</evidence>
<gene>
    <name evidence="8" type="ORF">Theth_1139</name>
</gene>
<dbReference type="STRING" id="688269.Theth_1139"/>
<keyword evidence="3 7" id="KW-0812">Transmembrane</keyword>
<dbReference type="PANTHER" id="PTHR30586">
    <property type="entry name" value="ELECTRON TRANSPORT COMPLEX PROTEIN RNFE"/>
    <property type="match status" value="1"/>
</dbReference>
<evidence type="ECO:0000256" key="2">
    <source>
        <dbReference type="ARBA" id="ARBA00022448"/>
    </source>
</evidence>
<dbReference type="PATRIC" id="fig|688269.3.peg.1171"/>
<dbReference type="PANTHER" id="PTHR30586:SF1">
    <property type="entry name" value="NA(+)-TRANSLOCATING NADH-QUINONE REDUCTASE SUBUNIT D"/>
    <property type="match status" value="1"/>
</dbReference>
<keyword evidence="4" id="KW-1278">Translocase</keyword>
<evidence type="ECO:0000256" key="6">
    <source>
        <dbReference type="ARBA" id="ARBA00023136"/>
    </source>
</evidence>
<evidence type="ECO:0000256" key="1">
    <source>
        <dbReference type="ARBA" id="ARBA00004127"/>
    </source>
</evidence>
<feature type="transmembrane region" description="Helical" evidence="7">
    <location>
        <begin position="97"/>
        <end position="113"/>
    </location>
</feature>